<reference evidence="1 2" key="1">
    <citation type="journal article" date="2019" name="Int. J. Syst. Evol. Microbiol.">
        <title>The Global Catalogue of Microorganisms (GCM) 10K type strain sequencing project: providing services to taxonomists for standard genome sequencing and annotation.</title>
        <authorList>
            <consortium name="The Broad Institute Genomics Platform"/>
            <consortium name="The Broad Institute Genome Sequencing Center for Infectious Disease"/>
            <person name="Wu L."/>
            <person name="Ma J."/>
        </authorList>
    </citation>
    <scope>NUCLEOTIDE SEQUENCE [LARGE SCALE GENOMIC DNA]</scope>
    <source>
        <strain evidence="1 2">JCM 11574</strain>
    </source>
</reference>
<dbReference type="EMBL" id="BAAAVM010000180">
    <property type="protein sequence ID" value="GAA2786408.1"/>
    <property type="molecule type" value="Genomic_DNA"/>
</dbReference>
<keyword evidence="2" id="KW-1185">Reference proteome</keyword>
<name>A0ABN3VAB5_9ACTN</name>
<proteinExistence type="predicted"/>
<evidence type="ECO:0000313" key="1">
    <source>
        <dbReference type="EMBL" id="GAA2786408.1"/>
    </source>
</evidence>
<comment type="caution">
    <text evidence="1">The sequence shown here is derived from an EMBL/GenBank/DDBJ whole genome shotgun (WGS) entry which is preliminary data.</text>
</comment>
<protein>
    <submittedName>
        <fullName evidence="1">Uncharacterized protein</fullName>
    </submittedName>
</protein>
<dbReference type="Proteomes" id="UP001500893">
    <property type="component" value="Unassembled WGS sequence"/>
</dbReference>
<accession>A0ABN3VAB5</accession>
<gene>
    <name evidence="1" type="ORF">GCM10010521_75390</name>
</gene>
<sequence>MSVASEVLSGGFGVPAVPVPVALASASPLPIITPYGAKVGFDEFPASLLSTLFLHEFSTGPLLDTRGSEGVLTLVVDKHDVTVVGVLERIRCHGVHLCEAG</sequence>
<evidence type="ECO:0000313" key="2">
    <source>
        <dbReference type="Proteomes" id="UP001500893"/>
    </source>
</evidence>
<organism evidence="1 2">
    <name type="scientific">Streptomyces rameus</name>
    <dbReference type="NCBI Taxonomy" id="68261"/>
    <lineage>
        <taxon>Bacteria</taxon>
        <taxon>Bacillati</taxon>
        <taxon>Actinomycetota</taxon>
        <taxon>Actinomycetes</taxon>
        <taxon>Kitasatosporales</taxon>
        <taxon>Streptomycetaceae</taxon>
        <taxon>Streptomyces</taxon>
    </lineage>
</organism>